<dbReference type="Proteomes" id="UP000030106">
    <property type="component" value="Unassembled WGS sequence"/>
</dbReference>
<gene>
    <name evidence="2" type="ORF">BBAD15_g4511</name>
</gene>
<protein>
    <submittedName>
        <fullName evidence="2">Uncharacterized protein</fullName>
    </submittedName>
</protein>
<reference evidence="2 3" key="1">
    <citation type="submission" date="2012-10" db="EMBL/GenBank/DDBJ databases">
        <title>Genome sequencing and analysis of entomopathogenic fungi Beauveria bassiana D1-5.</title>
        <authorList>
            <person name="Li Q."/>
            <person name="Wang L."/>
            <person name="Zhang Z."/>
            <person name="Wang Q."/>
            <person name="Ren J."/>
            <person name="Wang M."/>
            <person name="Xu W."/>
            <person name="Wang J."/>
            <person name="Lu Y."/>
            <person name="Du Q."/>
            <person name="Sun Z."/>
        </authorList>
    </citation>
    <scope>NUCLEOTIDE SEQUENCE [LARGE SCALE GENOMIC DNA]</scope>
    <source>
        <strain evidence="2 3">D1-5</strain>
    </source>
</reference>
<dbReference type="HOGENOM" id="CLU_2739642_0_0_1"/>
<dbReference type="STRING" id="1245745.A0A0A2VRC1"/>
<proteinExistence type="predicted"/>
<name>A0A0A2VRC1_BEABA</name>
<sequence>MLTPTGVKIWRPRQLYMGEGEREYLDIERRLGDAKATVFDAPSQVTHGGDSKRNQLATFRDENGSLVKPKL</sequence>
<organism evidence="2 3">
    <name type="scientific">Beauveria bassiana D1-5</name>
    <dbReference type="NCBI Taxonomy" id="1245745"/>
    <lineage>
        <taxon>Eukaryota</taxon>
        <taxon>Fungi</taxon>
        <taxon>Dikarya</taxon>
        <taxon>Ascomycota</taxon>
        <taxon>Pezizomycotina</taxon>
        <taxon>Sordariomycetes</taxon>
        <taxon>Hypocreomycetidae</taxon>
        <taxon>Hypocreales</taxon>
        <taxon>Cordycipitaceae</taxon>
        <taxon>Beauveria</taxon>
    </lineage>
</organism>
<evidence type="ECO:0000313" key="2">
    <source>
        <dbReference type="EMBL" id="KGQ10138.1"/>
    </source>
</evidence>
<feature type="region of interest" description="Disordered" evidence="1">
    <location>
        <begin position="42"/>
        <end position="71"/>
    </location>
</feature>
<dbReference type="AlphaFoldDB" id="A0A0A2VRC1"/>
<evidence type="ECO:0000256" key="1">
    <source>
        <dbReference type="SAM" id="MobiDB-lite"/>
    </source>
</evidence>
<evidence type="ECO:0000313" key="3">
    <source>
        <dbReference type="Proteomes" id="UP000030106"/>
    </source>
</evidence>
<comment type="caution">
    <text evidence="2">The sequence shown here is derived from an EMBL/GenBank/DDBJ whole genome shotgun (WGS) entry which is preliminary data.</text>
</comment>
<dbReference type="EMBL" id="ANFO01000356">
    <property type="protein sequence ID" value="KGQ10138.1"/>
    <property type="molecule type" value="Genomic_DNA"/>
</dbReference>
<feature type="compositionally biased region" description="Basic and acidic residues" evidence="1">
    <location>
        <begin position="49"/>
        <end position="63"/>
    </location>
</feature>
<accession>A0A0A2VRC1</accession>